<reference evidence="2" key="1">
    <citation type="submission" date="2017-09" db="EMBL/GenBank/DDBJ databases">
        <title>Polyketide synthases of a Diaporthe helianthi virulent isolate.</title>
        <authorList>
            <person name="Baroncelli R."/>
        </authorList>
    </citation>
    <scope>NUCLEOTIDE SEQUENCE [LARGE SCALE GENOMIC DNA]</scope>
    <source>
        <strain evidence="2">7/96</strain>
    </source>
</reference>
<dbReference type="Proteomes" id="UP000094444">
    <property type="component" value="Unassembled WGS sequence"/>
</dbReference>
<evidence type="ECO:0000313" key="2">
    <source>
        <dbReference type="EMBL" id="POS76204.1"/>
    </source>
</evidence>
<sequence>MVVQRPRQSQQREIKASASGSGPLPFMTFSTVTTPAMSLSSEASSVLVSSLDDGLTMTDISIPISASFRLHAARLDIYPAPGNFNHDNSAAEFRDDGSSTVLPVVGGLALWNLPPIPNVRFRLQLPQFHIPEFSLTCIRLLFVNIGNCEHPPTSDEDPDPTQSQFSSPSPSPPPHDDVCSPDGPDSDCPNVDLDTPGRKTEVSQLGLGTNRCDLKTNEGIKSTTTVTWPWWPGGATVLREDLIKAGDLPGPVVGTPVMTGTRTDLVGWLSTTTDPGNCEPSIVSVAAPEFQKAFLGAPQGPEKSAKRASIDHAFEKNWLTSYFDYIIDTKAKALSTLGENEVANKINCADLHNYGFGLDRTRNLIGDVFNAAPGGDANFLNLAGMSMGLNTNAKILTGEFGTSYDIAWSDENLKGKKFMMTAKFEEFMTTLKRDINTNSTTKIPQLFGLLDADLLILRPIAHESSPEDVTKLDGVQTKSTSSSNWVTSDGDLCMRWLTGCVDMHSGGAAERTRVIPHNIDNVHVQHHFSLPTESIPPLCTSWTRSPRILYMHLRCGGAIHNSWEPDRDNSTGNDAGNGGANNAVDLIRHHFLLQQLLTGSGSVVWKHGDGAMGNDNHSPLSAESNHDVPTSRFGLPCILIVQLRIDAAVRRHRVPDHVHHDIHLSLGLDTQLHRHGPEPTEAPFLCLCHGDRNLSLSAGATASVNPTATLAGGSTTRAAVTRSRDDADAGFCDHV</sequence>
<keyword evidence="3" id="KW-1185">Reference proteome</keyword>
<evidence type="ECO:0000313" key="3">
    <source>
        <dbReference type="Proteomes" id="UP000094444"/>
    </source>
</evidence>
<comment type="caution">
    <text evidence="2">The sequence shown here is derived from an EMBL/GenBank/DDBJ whole genome shotgun (WGS) entry which is preliminary data.</text>
</comment>
<accession>A0A2P5I146</accession>
<dbReference type="OrthoDB" id="4775831at2759"/>
<dbReference type="STRING" id="158607.A0A2P5I146"/>
<dbReference type="AlphaFoldDB" id="A0A2P5I146"/>
<evidence type="ECO:0000256" key="1">
    <source>
        <dbReference type="SAM" id="MobiDB-lite"/>
    </source>
</evidence>
<dbReference type="EMBL" id="MAVT02000395">
    <property type="protein sequence ID" value="POS76204.1"/>
    <property type="molecule type" value="Genomic_DNA"/>
</dbReference>
<protein>
    <submittedName>
        <fullName evidence="2">Uncharacterized protein</fullName>
    </submittedName>
</protein>
<feature type="region of interest" description="Disordered" evidence="1">
    <location>
        <begin position="151"/>
        <end position="204"/>
    </location>
</feature>
<name>A0A2P5I146_DIAHE</name>
<proteinExistence type="predicted"/>
<gene>
    <name evidence="2" type="ORF">DHEL01_v205401</name>
</gene>
<dbReference type="InParanoid" id="A0A2P5I146"/>
<organism evidence="2 3">
    <name type="scientific">Diaporthe helianthi</name>
    <dbReference type="NCBI Taxonomy" id="158607"/>
    <lineage>
        <taxon>Eukaryota</taxon>
        <taxon>Fungi</taxon>
        <taxon>Dikarya</taxon>
        <taxon>Ascomycota</taxon>
        <taxon>Pezizomycotina</taxon>
        <taxon>Sordariomycetes</taxon>
        <taxon>Sordariomycetidae</taxon>
        <taxon>Diaporthales</taxon>
        <taxon>Diaporthaceae</taxon>
        <taxon>Diaporthe</taxon>
    </lineage>
</organism>